<dbReference type="Pfam" id="PF04379">
    <property type="entry name" value="DUF525"/>
    <property type="match status" value="1"/>
</dbReference>
<dbReference type="GO" id="GO:0042645">
    <property type="term" value="C:mitochondrial nucleoid"/>
    <property type="evidence" value="ECO:0007669"/>
    <property type="project" value="TreeGrafter"/>
</dbReference>
<dbReference type="PANTHER" id="PTHR14289">
    <property type="entry name" value="F-BOX ONLY PROTEIN 3"/>
    <property type="match status" value="1"/>
</dbReference>
<dbReference type="KEGG" id="lgi:LOTGIDRAFT_121872"/>
<dbReference type="EMBL" id="KB202237">
    <property type="protein sequence ID" value="ESO91619.1"/>
    <property type="molecule type" value="Genomic_DNA"/>
</dbReference>
<dbReference type="PROSITE" id="PS51087">
    <property type="entry name" value="APAG"/>
    <property type="match status" value="1"/>
</dbReference>
<reference evidence="2 3" key="1">
    <citation type="journal article" date="2013" name="Nature">
        <title>Insights into bilaterian evolution from three spiralian genomes.</title>
        <authorList>
            <person name="Simakov O."/>
            <person name="Marletaz F."/>
            <person name="Cho S.J."/>
            <person name="Edsinger-Gonzales E."/>
            <person name="Havlak P."/>
            <person name="Hellsten U."/>
            <person name="Kuo D.H."/>
            <person name="Larsson T."/>
            <person name="Lv J."/>
            <person name="Arendt D."/>
            <person name="Savage R."/>
            <person name="Osoegawa K."/>
            <person name="de Jong P."/>
            <person name="Grimwood J."/>
            <person name="Chapman J.A."/>
            <person name="Shapiro H."/>
            <person name="Aerts A."/>
            <person name="Otillar R.P."/>
            <person name="Terry A.Y."/>
            <person name="Boore J.L."/>
            <person name="Grigoriev I.V."/>
            <person name="Lindberg D.R."/>
            <person name="Seaver E.C."/>
            <person name="Weisblat D.A."/>
            <person name="Putnam N.H."/>
            <person name="Rokhsar D.S."/>
        </authorList>
    </citation>
    <scope>NUCLEOTIDE SEQUENCE [LARGE SCALE GENOMIC DNA]</scope>
</reference>
<accession>V4BRS8</accession>
<dbReference type="HOGENOM" id="CLU_051858_0_0_1"/>
<dbReference type="SMART" id="SM00992">
    <property type="entry name" value="YccV-like"/>
    <property type="match status" value="1"/>
</dbReference>
<protein>
    <recommendedName>
        <fullName evidence="1">ApaG domain-containing protein</fullName>
    </recommendedName>
</protein>
<proteinExistence type="predicted"/>
<gene>
    <name evidence="2" type="ORF">LOTGIDRAFT_121872</name>
</gene>
<dbReference type="GeneID" id="20232038"/>
<dbReference type="InterPro" id="IPR011722">
    <property type="entry name" value="Hemimethylated_DNA-bd_dom"/>
</dbReference>
<dbReference type="OrthoDB" id="5913487at2759"/>
<dbReference type="GO" id="GO:0070987">
    <property type="term" value="P:error-free translesion synthesis"/>
    <property type="evidence" value="ECO:0007669"/>
    <property type="project" value="TreeGrafter"/>
</dbReference>
<dbReference type="InterPro" id="IPR036767">
    <property type="entry name" value="ApaG_sf"/>
</dbReference>
<dbReference type="CTD" id="20232038"/>
<dbReference type="AlphaFoldDB" id="V4BRS8"/>
<dbReference type="GO" id="GO:0005634">
    <property type="term" value="C:nucleus"/>
    <property type="evidence" value="ECO:0007669"/>
    <property type="project" value="TreeGrafter"/>
</dbReference>
<dbReference type="Proteomes" id="UP000030746">
    <property type="component" value="Unassembled WGS sequence"/>
</dbReference>
<evidence type="ECO:0000313" key="3">
    <source>
        <dbReference type="Proteomes" id="UP000030746"/>
    </source>
</evidence>
<dbReference type="SUPFAM" id="SSF141255">
    <property type="entry name" value="YccV-like"/>
    <property type="match status" value="1"/>
</dbReference>
<sequence>RYEEVGQLEPIKEEGKAYEVGQLFLHKVLGYRGIVLNPWRVTVYDHDKVTKREENQDEKTTSDSSQVTGKKQTYYEVLMDERDYPYIRIRAESVTFIEQVEYPFKLCFSGLDYVAHDDIIPYHSKEKTPIVNQCFNKFLLYDPESSPPFVMTEMLRTWHDKNITELQLSEVRRETTENIRVTVIPFYLGKKVIILFSFHCYFLFQWRYCVRLENLGEETVQLRERAWKIMSLTGSIDRVTGRGVLGEQPILSGEDPTYKAYQYSSHVVLHAGSGYMWGSYRMERRDGTSFNCKIPKFYLESKHKSENGYLGS</sequence>
<dbReference type="InterPro" id="IPR007474">
    <property type="entry name" value="ApaG_domain"/>
</dbReference>
<feature type="non-terminal residue" evidence="2">
    <location>
        <position position="1"/>
    </location>
</feature>
<organism evidence="2 3">
    <name type="scientific">Lottia gigantea</name>
    <name type="common">Giant owl limpet</name>
    <dbReference type="NCBI Taxonomy" id="225164"/>
    <lineage>
        <taxon>Eukaryota</taxon>
        <taxon>Metazoa</taxon>
        <taxon>Spiralia</taxon>
        <taxon>Lophotrochozoa</taxon>
        <taxon>Mollusca</taxon>
        <taxon>Gastropoda</taxon>
        <taxon>Patellogastropoda</taxon>
        <taxon>Lottioidea</taxon>
        <taxon>Lottiidae</taxon>
        <taxon>Lottia</taxon>
    </lineage>
</organism>
<dbReference type="Gene3D" id="2.60.40.1470">
    <property type="entry name" value="ApaG domain"/>
    <property type="match status" value="1"/>
</dbReference>
<dbReference type="InterPro" id="IPR036623">
    <property type="entry name" value="Hemimethylated_DNA-bd_sf"/>
</dbReference>
<feature type="domain" description="ApaG" evidence="1">
    <location>
        <begin position="173"/>
        <end position="306"/>
    </location>
</feature>
<dbReference type="SUPFAM" id="SSF110069">
    <property type="entry name" value="ApaG-like"/>
    <property type="match status" value="1"/>
</dbReference>
<dbReference type="STRING" id="225164.V4BRS8"/>
<dbReference type="RefSeq" id="XP_009057685.1">
    <property type="nucleotide sequence ID" value="XM_009059437.1"/>
</dbReference>
<dbReference type="OMA" id="IMPYSST"/>
<dbReference type="GO" id="GO:0003677">
    <property type="term" value="F:DNA binding"/>
    <property type="evidence" value="ECO:0007669"/>
    <property type="project" value="InterPro"/>
</dbReference>
<dbReference type="Pfam" id="PF08755">
    <property type="entry name" value="YccV-like"/>
    <property type="match status" value="1"/>
</dbReference>
<name>V4BRS8_LOTGI</name>
<keyword evidence="3" id="KW-1185">Reference proteome</keyword>
<evidence type="ECO:0000313" key="2">
    <source>
        <dbReference type="EMBL" id="ESO91619.1"/>
    </source>
</evidence>
<dbReference type="Gene3D" id="2.30.30.390">
    <property type="entry name" value="Hemimethylated DNA-binding domain"/>
    <property type="match status" value="1"/>
</dbReference>
<dbReference type="PANTHER" id="PTHR14289:SF16">
    <property type="entry name" value="POLYMERASE DELTA-INTERACTING PROTEIN 2"/>
    <property type="match status" value="1"/>
</dbReference>
<evidence type="ECO:0000259" key="1">
    <source>
        <dbReference type="PROSITE" id="PS51087"/>
    </source>
</evidence>